<dbReference type="STRING" id="59561.AQZ59_01447"/>
<dbReference type="EC" id="3.6.3.34" evidence="6"/>
<dbReference type="EMBL" id="LNIZ01000007">
    <property type="protein sequence ID" value="KTF03659.1"/>
    <property type="molecule type" value="Genomic_DNA"/>
</dbReference>
<evidence type="ECO:0000256" key="2">
    <source>
        <dbReference type="ARBA" id="ARBA00022741"/>
    </source>
</evidence>
<dbReference type="AlphaFoldDB" id="A0A0W1KI40"/>
<reference evidence="6 7" key="1">
    <citation type="submission" date="2015-11" db="EMBL/GenBank/DDBJ databases">
        <title>Draft Genome Sequence of the Type Strain Trueperella bernardiae LCDC 89-0504T, Isolated from Blood Culture.</title>
        <authorList>
            <person name="Bernier A.-M."/>
            <person name="Bernard K."/>
        </authorList>
    </citation>
    <scope>NUCLEOTIDE SEQUENCE [LARGE SCALE GENOMIC DNA]</scope>
    <source>
        <strain evidence="6 7">LCDC 89-0504</strain>
    </source>
</reference>
<evidence type="ECO:0000256" key="1">
    <source>
        <dbReference type="ARBA" id="ARBA00022448"/>
    </source>
</evidence>
<evidence type="ECO:0000256" key="4">
    <source>
        <dbReference type="ARBA" id="ARBA00022967"/>
    </source>
</evidence>
<dbReference type="PANTHER" id="PTHR42794">
    <property type="entry name" value="HEMIN IMPORT ATP-BINDING PROTEIN HMUV"/>
    <property type="match status" value="1"/>
</dbReference>
<dbReference type="InterPro" id="IPR003439">
    <property type="entry name" value="ABC_transporter-like_ATP-bd"/>
</dbReference>
<keyword evidence="7" id="KW-1185">Reference proteome</keyword>
<evidence type="ECO:0000313" key="7">
    <source>
        <dbReference type="Proteomes" id="UP000054404"/>
    </source>
</evidence>
<dbReference type="SMART" id="SM00382">
    <property type="entry name" value="AAA"/>
    <property type="match status" value="1"/>
</dbReference>
<dbReference type="SUPFAM" id="SSF52540">
    <property type="entry name" value="P-loop containing nucleoside triphosphate hydrolases"/>
    <property type="match status" value="1"/>
</dbReference>
<dbReference type="Proteomes" id="UP000054404">
    <property type="component" value="Unassembled WGS sequence"/>
</dbReference>
<dbReference type="Gene3D" id="3.40.50.300">
    <property type="entry name" value="P-loop containing nucleotide triphosphate hydrolases"/>
    <property type="match status" value="1"/>
</dbReference>
<gene>
    <name evidence="6" type="primary">fhuC_1</name>
    <name evidence="6" type="ORF">AQZ59_01447</name>
</gene>
<sequence>MSGASAGQPVAGRAAAAVSLRGLRAGYGDRPVLDIAHLELGAGRIVGLIGPNGAGKSTLVKAILGLVPAEGVVEVGGESLARLSARRRAELVAYLAQESLRGSAFTGREVVEMGRYAALPRFGSLSADDDARVASALAATGALAWAERPTRQTSGGERQLTGLARALAQDAPLLLLDEPVSALDLSHAVAVLKVLRPWVAADRRRTVIAVLHDLTLAARFCDELVLLQPRLGGARVRARGTPGEVLTPEAIKEIYGTPVDVRPSPVTGTLVVTPL</sequence>
<proteinExistence type="predicted"/>
<organism evidence="6 7">
    <name type="scientific">Trueperella bernardiae</name>
    <dbReference type="NCBI Taxonomy" id="59561"/>
    <lineage>
        <taxon>Bacteria</taxon>
        <taxon>Bacillati</taxon>
        <taxon>Actinomycetota</taxon>
        <taxon>Actinomycetes</taxon>
        <taxon>Actinomycetales</taxon>
        <taxon>Actinomycetaceae</taxon>
        <taxon>Trueperella</taxon>
    </lineage>
</organism>
<feature type="domain" description="ABC transporter" evidence="5">
    <location>
        <begin position="18"/>
        <end position="254"/>
    </location>
</feature>
<keyword evidence="6" id="KW-0378">Hydrolase</keyword>
<dbReference type="CDD" id="cd03214">
    <property type="entry name" value="ABC_Iron-Siderophores_B12_Hemin"/>
    <property type="match status" value="1"/>
</dbReference>
<dbReference type="Pfam" id="PF00005">
    <property type="entry name" value="ABC_tran"/>
    <property type="match status" value="1"/>
</dbReference>
<dbReference type="RefSeq" id="WP_068539287.1">
    <property type="nucleotide sequence ID" value="NZ_JAMQRX010000007.1"/>
</dbReference>
<comment type="caution">
    <text evidence="6">The sequence shown here is derived from an EMBL/GenBank/DDBJ whole genome shotgun (WGS) entry which is preliminary data.</text>
</comment>
<dbReference type="InterPro" id="IPR027417">
    <property type="entry name" value="P-loop_NTPase"/>
</dbReference>
<evidence type="ECO:0000256" key="3">
    <source>
        <dbReference type="ARBA" id="ARBA00022840"/>
    </source>
</evidence>
<dbReference type="PANTHER" id="PTHR42794:SF1">
    <property type="entry name" value="HEMIN IMPORT ATP-BINDING PROTEIN HMUV"/>
    <property type="match status" value="1"/>
</dbReference>
<dbReference type="GO" id="GO:0016887">
    <property type="term" value="F:ATP hydrolysis activity"/>
    <property type="evidence" value="ECO:0007669"/>
    <property type="project" value="InterPro"/>
</dbReference>
<dbReference type="PATRIC" id="fig|59561.3.peg.1438"/>
<keyword evidence="3 6" id="KW-0067">ATP-binding</keyword>
<keyword evidence="4" id="KW-1278">Translocase</keyword>
<keyword evidence="2" id="KW-0547">Nucleotide-binding</keyword>
<evidence type="ECO:0000313" key="6">
    <source>
        <dbReference type="EMBL" id="KTF03659.1"/>
    </source>
</evidence>
<dbReference type="OrthoDB" id="5296765at2"/>
<keyword evidence="1" id="KW-0813">Transport</keyword>
<evidence type="ECO:0000259" key="5">
    <source>
        <dbReference type="PROSITE" id="PS50893"/>
    </source>
</evidence>
<dbReference type="PROSITE" id="PS50893">
    <property type="entry name" value="ABC_TRANSPORTER_2"/>
    <property type="match status" value="1"/>
</dbReference>
<dbReference type="GO" id="GO:0005524">
    <property type="term" value="F:ATP binding"/>
    <property type="evidence" value="ECO:0007669"/>
    <property type="project" value="UniProtKB-KW"/>
</dbReference>
<dbReference type="InterPro" id="IPR003593">
    <property type="entry name" value="AAA+_ATPase"/>
</dbReference>
<name>A0A0W1KI40_9ACTO</name>
<protein>
    <submittedName>
        <fullName evidence="6">Iron(3+)-hydroxamate import ATP-binding protein FhuC</fullName>
        <ecNumber evidence="6">3.6.3.34</ecNumber>
    </submittedName>
</protein>
<accession>A0A0W1KI40</accession>